<sequence length="200" mass="23287">MEKQKLIRKFDKQSAMYEQNTRKRMLGEWRKKLLQGVSGNVLEIAVGAGANFPFYDMDHMRLTAVDFSPMMLQRARRIAEELHIEVDLAESDIETLDFPPDSFDCIVSTLSLCGYDDPAKVLRKMRKWSKPDGRIYLMEHGLGNNPFLKSAQRLVNPVARRMSGCHWNRDIERLVLDSGLRVERMERYWGGMIHLIWARA</sequence>
<dbReference type="InterPro" id="IPR013216">
    <property type="entry name" value="Methyltransf_11"/>
</dbReference>
<dbReference type="Pfam" id="PF08241">
    <property type="entry name" value="Methyltransf_11"/>
    <property type="match status" value="1"/>
</dbReference>
<evidence type="ECO:0000313" key="3">
    <source>
        <dbReference type="Proteomes" id="UP000680638"/>
    </source>
</evidence>
<dbReference type="GO" id="GO:0032259">
    <property type="term" value="P:methylation"/>
    <property type="evidence" value="ECO:0007669"/>
    <property type="project" value="UniProtKB-KW"/>
</dbReference>
<name>A0ABQ4LRH0_9BACL</name>
<dbReference type="PANTHER" id="PTHR45036:SF1">
    <property type="entry name" value="METHYLTRANSFERASE LIKE 7A"/>
    <property type="match status" value="1"/>
</dbReference>
<protein>
    <submittedName>
        <fullName evidence="2">Methyltransferase type 11</fullName>
    </submittedName>
</protein>
<keyword evidence="2" id="KW-0489">Methyltransferase</keyword>
<accession>A0ABQ4LRH0</accession>
<proteinExistence type="predicted"/>
<dbReference type="SUPFAM" id="SSF53335">
    <property type="entry name" value="S-adenosyl-L-methionine-dependent methyltransferases"/>
    <property type="match status" value="1"/>
</dbReference>
<dbReference type="CDD" id="cd02440">
    <property type="entry name" value="AdoMet_MTases"/>
    <property type="match status" value="1"/>
</dbReference>
<dbReference type="Gene3D" id="3.40.50.150">
    <property type="entry name" value="Vaccinia Virus protein VP39"/>
    <property type="match status" value="1"/>
</dbReference>
<evidence type="ECO:0000259" key="1">
    <source>
        <dbReference type="Pfam" id="PF08241"/>
    </source>
</evidence>
<dbReference type="InterPro" id="IPR029063">
    <property type="entry name" value="SAM-dependent_MTases_sf"/>
</dbReference>
<dbReference type="RefSeq" id="WP_036709313.1">
    <property type="nucleotide sequence ID" value="NZ_BORW01000002.1"/>
</dbReference>
<comment type="caution">
    <text evidence="2">The sequence shown here is derived from an EMBL/GenBank/DDBJ whole genome shotgun (WGS) entry which is preliminary data.</text>
</comment>
<dbReference type="GO" id="GO:0008168">
    <property type="term" value="F:methyltransferase activity"/>
    <property type="evidence" value="ECO:0007669"/>
    <property type="project" value="UniProtKB-KW"/>
</dbReference>
<organism evidence="2 3">
    <name type="scientific">Paenibacillus cookii</name>
    <dbReference type="NCBI Taxonomy" id="157839"/>
    <lineage>
        <taxon>Bacteria</taxon>
        <taxon>Bacillati</taxon>
        <taxon>Bacillota</taxon>
        <taxon>Bacilli</taxon>
        <taxon>Bacillales</taxon>
        <taxon>Paenibacillaceae</taxon>
        <taxon>Paenibacillus</taxon>
    </lineage>
</organism>
<dbReference type="InterPro" id="IPR052356">
    <property type="entry name" value="Thiol_S-MT"/>
</dbReference>
<dbReference type="Proteomes" id="UP000680638">
    <property type="component" value="Unassembled WGS sequence"/>
</dbReference>
<keyword evidence="2" id="KW-0808">Transferase</keyword>
<dbReference type="EMBL" id="BORW01000002">
    <property type="protein sequence ID" value="GIO65837.1"/>
    <property type="molecule type" value="Genomic_DNA"/>
</dbReference>
<feature type="domain" description="Methyltransferase type 11" evidence="1">
    <location>
        <begin position="42"/>
        <end position="136"/>
    </location>
</feature>
<dbReference type="PANTHER" id="PTHR45036">
    <property type="entry name" value="METHYLTRANSFERASE LIKE 7B"/>
    <property type="match status" value="1"/>
</dbReference>
<keyword evidence="3" id="KW-1185">Reference proteome</keyword>
<gene>
    <name evidence="2" type="ORF">J21TS3_06580</name>
</gene>
<reference evidence="2 3" key="1">
    <citation type="submission" date="2021-03" db="EMBL/GenBank/DDBJ databases">
        <title>Antimicrobial resistance genes in bacteria isolated from Japanese honey, and their potential for conferring macrolide and lincosamide resistance in the American foulbrood pathogen Paenibacillus larvae.</title>
        <authorList>
            <person name="Okamoto M."/>
            <person name="Kumagai M."/>
            <person name="Kanamori H."/>
            <person name="Takamatsu D."/>
        </authorList>
    </citation>
    <scope>NUCLEOTIDE SEQUENCE [LARGE SCALE GENOMIC DNA]</scope>
    <source>
        <strain evidence="2 3">J21TS3</strain>
    </source>
</reference>
<evidence type="ECO:0000313" key="2">
    <source>
        <dbReference type="EMBL" id="GIO65837.1"/>
    </source>
</evidence>